<evidence type="ECO:0000313" key="4">
    <source>
        <dbReference type="EMBL" id="KAL0069566.1"/>
    </source>
</evidence>
<keyword evidence="1" id="KW-0210">Decarboxylase</keyword>
<evidence type="ECO:0000256" key="2">
    <source>
        <dbReference type="ARBA" id="ARBA00023239"/>
    </source>
</evidence>
<dbReference type="PANTHER" id="PTHR10067">
    <property type="entry name" value="PHOSPHATIDYLSERINE DECARBOXYLASE"/>
    <property type="match status" value="1"/>
</dbReference>
<keyword evidence="5" id="KW-1185">Reference proteome</keyword>
<gene>
    <name evidence="4" type="ORF">AAF712_003224</name>
</gene>
<evidence type="ECO:0000259" key="3">
    <source>
        <dbReference type="Pfam" id="PF12588"/>
    </source>
</evidence>
<reference evidence="4 5" key="1">
    <citation type="submission" date="2024-05" db="EMBL/GenBank/DDBJ databases">
        <title>A draft genome resource for the thread blight pathogen Marasmius tenuissimus strain MS-2.</title>
        <authorList>
            <person name="Yulfo-Soto G.E."/>
            <person name="Baruah I.K."/>
            <person name="Amoako-Attah I."/>
            <person name="Bukari Y."/>
            <person name="Meinhardt L.W."/>
            <person name="Bailey B.A."/>
            <person name="Cohen S.P."/>
        </authorList>
    </citation>
    <scope>NUCLEOTIDE SEQUENCE [LARGE SCALE GENOMIC DNA]</scope>
    <source>
        <strain evidence="4 5">MS-2</strain>
    </source>
</reference>
<dbReference type="Pfam" id="PF02666">
    <property type="entry name" value="PS_Dcarbxylase"/>
    <property type="match status" value="1"/>
</dbReference>
<evidence type="ECO:0000313" key="5">
    <source>
        <dbReference type="Proteomes" id="UP001437256"/>
    </source>
</evidence>
<dbReference type="PANTHER" id="PTHR10067:SF9">
    <property type="entry name" value="PHOSPHATIDYLSERINE DECARBOXYLASE FAMILY PROTEIN (AFU_ORTHOLOGUE AFUA_7G01730)"/>
    <property type="match status" value="1"/>
</dbReference>
<proteinExistence type="predicted"/>
<evidence type="ECO:0000256" key="1">
    <source>
        <dbReference type="ARBA" id="ARBA00022793"/>
    </source>
</evidence>
<accession>A0ABR3A6M9</accession>
<dbReference type="InterPro" id="IPR003817">
    <property type="entry name" value="PS_Dcarbxylase"/>
</dbReference>
<dbReference type="InterPro" id="IPR022237">
    <property type="entry name" value="PsiD-like"/>
</dbReference>
<comment type="caution">
    <text evidence="4">The sequence shown here is derived from an EMBL/GenBank/DDBJ whole genome shotgun (WGS) entry which is preliminary data.</text>
</comment>
<name>A0ABR3A6M9_9AGAR</name>
<protein>
    <recommendedName>
        <fullName evidence="3">L-tryptophan decarboxylase PsiD-like domain-containing protein</fullName>
    </recommendedName>
</protein>
<sequence>MYVFRKTTINPFSYARVHADYADRLEYSALEDTKTLHHQYPKCHSTTSSVEPPILKFTTMQGHTHDRSQHHHTPFHPVIQEFKDFIEGDPAIYMGFHQMFEQIPNRPPYTEDPTGKPQIRDYTSMLHSFNHIITTAPKYEDNVFVGFPINAILNWPMATPAGLAMFCDPRVNGMFKKMFDVWAKFLSSPESRYVLTDSDEDGWFGSKASKAIPDFADTFVCDPDQPYWGYASWDDFFTRRFRPGVRPVELVGDESVVNNACEATVYRIKGNVRANDQFWIKGEPYNLRYMLNNDPAVDRFVGGTIYQAFLSAISYHRWHSPVNGRIVRTEMISGTYYAESPAMGFQYEVVDMENGTGSCGRKLQNGHTGLGTGGGHKPGIRIPDPAASTDSQAFITSTAARALVFIEADNPDIGLMCFMAVGMAEVSTCEITVGRGQVVKKGDELGMFHFGGSTYCLIFRPETKITFSAELPIDRNVLLNSAIATVASRIAD</sequence>
<organism evidence="4 5">
    <name type="scientific">Marasmius tenuissimus</name>
    <dbReference type="NCBI Taxonomy" id="585030"/>
    <lineage>
        <taxon>Eukaryota</taxon>
        <taxon>Fungi</taxon>
        <taxon>Dikarya</taxon>
        <taxon>Basidiomycota</taxon>
        <taxon>Agaricomycotina</taxon>
        <taxon>Agaricomycetes</taxon>
        <taxon>Agaricomycetidae</taxon>
        <taxon>Agaricales</taxon>
        <taxon>Marasmiineae</taxon>
        <taxon>Marasmiaceae</taxon>
        <taxon>Marasmius</taxon>
    </lineage>
</organism>
<dbReference type="Pfam" id="PF12588">
    <property type="entry name" value="PSDC"/>
    <property type="match status" value="1"/>
</dbReference>
<keyword evidence="2" id="KW-0456">Lyase</keyword>
<dbReference type="Proteomes" id="UP001437256">
    <property type="component" value="Unassembled WGS sequence"/>
</dbReference>
<feature type="domain" description="L-tryptophan decarboxylase PsiD-like" evidence="3">
    <location>
        <begin position="76"/>
        <end position="211"/>
    </location>
</feature>
<dbReference type="EMBL" id="JBBXMP010000011">
    <property type="protein sequence ID" value="KAL0069566.1"/>
    <property type="molecule type" value="Genomic_DNA"/>
</dbReference>